<dbReference type="SUPFAM" id="SSF55729">
    <property type="entry name" value="Acyl-CoA N-acyltransferases (Nat)"/>
    <property type="match status" value="1"/>
</dbReference>
<gene>
    <name evidence="2" type="ORF">BA195_06935</name>
</gene>
<evidence type="ECO:0000259" key="1">
    <source>
        <dbReference type="PROSITE" id="PS51186"/>
    </source>
</evidence>
<feature type="domain" description="N-acetyltransferase" evidence="1">
    <location>
        <begin position="1"/>
        <end position="142"/>
    </location>
</feature>
<dbReference type="InterPro" id="IPR000182">
    <property type="entry name" value="GNAT_dom"/>
</dbReference>
<dbReference type="GO" id="GO:0016747">
    <property type="term" value="F:acyltransferase activity, transferring groups other than amino-acyl groups"/>
    <property type="evidence" value="ECO:0007669"/>
    <property type="project" value="InterPro"/>
</dbReference>
<dbReference type="CDD" id="cd04301">
    <property type="entry name" value="NAT_SF"/>
    <property type="match status" value="1"/>
</dbReference>
<evidence type="ECO:0000313" key="3">
    <source>
        <dbReference type="Proteomes" id="UP000093186"/>
    </source>
</evidence>
<organism evidence="2 3">
    <name type="scientific">Tenacibaculum soleae</name>
    <dbReference type="NCBI Taxonomy" id="447689"/>
    <lineage>
        <taxon>Bacteria</taxon>
        <taxon>Pseudomonadati</taxon>
        <taxon>Bacteroidota</taxon>
        <taxon>Flavobacteriia</taxon>
        <taxon>Flavobacteriales</taxon>
        <taxon>Flavobacteriaceae</taxon>
        <taxon>Tenacibaculum</taxon>
    </lineage>
</organism>
<dbReference type="RefSeq" id="WP_068703743.1">
    <property type="nucleotide sequence ID" value="NZ_JAUOSW010000010.1"/>
</dbReference>
<protein>
    <recommendedName>
        <fullName evidence="1">N-acetyltransferase domain-containing protein</fullName>
    </recommendedName>
</protein>
<evidence type="ECO:0000313" key="2">
    <source>
        <dbReference type="EMBL" id="OCK44403.1"/>
    </source>
</evidence>
<name>A0A1B9Y3M7_9FLAO</name>
<accession>A0A1B9Y3M7</accession>
<dbReference type="EMBL" id="MAKX01000001">
    <property type="protein sequence ID" value="OCK44403.1"/>
    <property type="molecule type" value="Genomic_DNA"/>
</dbReference>
<dbReference type="STRING" id="447689.BA195_06935"/>
<dbReference type="PROSITE" id="PS51186">
    <property type="entry name" value="GNAT"/>
    <property type="match status" value="1"/>
</dbReference>
<dbReference type="Pfam" id="PF13673">
    <property type="entry name" value="Acetyltransf_10"/>
    <property type="match status" value="1"/>
</dbReference>
<proteinExistence type="predicted"/>
<dbReference type="Proteomes" id="UP000093186">
    <property type="component" value="Unassembled WGS sequence"/>
</dbReference>
<dbReference type="Gene3D" id="3.40.630.30">
    <property type="match status" value="1"/>
</dbReference>
<comment type="caution">
    <text evidence="2">The sequence shown here is derived from an EMBL/GenBank/DDBJ whole genome shotgun (WGS) entry which is preliminary data.</text>
</comment>
<keyword evidence="3" id="KW-1185">Reference proteome</keyword>
<dbReference type="InterPro" id="IPR016181">
    <property type="entry name" value="Acyl_CoA_acyltransferase"/>
</dbReference>
<dbReference type="OrthoDB" id="2352823at2"/>
<dbReference type="AlphaFoldDB" id="A0A1B9Y3M7"/>
<sequence length="142" mass="16260">MIIKEISAEKTYLIRKNILRNGIDLPFKFIGDFDADTFHLGAYHSGELVGIATFIKNKMSGLEQAQYQLRGMATSEKGRGKGFGKQIIKEAKVILKQKKVFILWCNAREEAVMFYEKLNFTIVGEEFEVAKVGPHYKMYTEI</sequence>
<reference evidence="2 3" key="1">
    <citation type="submission" date="2016-06" db="EMBL/GenBank/DDBJ databases">
        <title>Draft Genome Sequence of Tenacibaculum soleae UCD-KL19.</title>
        <authorList>
            <person name="Eisen J.A."/>
            <person name="Coil D.A."/>
            <person name="Lujan K.M."/>
        </authorList>
    </citation>
    <scope>NUCLEOTIDE SEQUENCE [LARGE SCALE GENOMIC DNA]</scope>
    <source>
        <strain evidence="2 3">UCD-KL19</strain>
    </source>
</reference>